<dbReference type="eggNOG" id="ENOG502QSJR">
    <property type="taxonomic scope" value="Eukaryota"/>
</dbReference>
<dbReference type="GO" id="GO:0005634">
    <property type="term" value="C:nucleus"/>
    <property type="evidence" value="ECO:0000318"/>
    <property type="project" value="GO_Central"/>
</dbReference>
<dbReference type="STRING" id="7955.ENSDARP00000076379"/>
<gene>
    <name evidence="2 3" type="primary">themis2</name>
</gene>
<dbReference type="CTD" id="9473"/>
<dbReference type="OrthoDB" id="9030353at2759"/>
<evidence type="ECO:0000313" key="2">
    <source>
        <dbReference type="RefSeq" id="XP_021322485.2"/>
    </source>
</evidence>
<dbReference type="RefSeq" id="XP_021322485.2">
    <property type="nucleotide sequence ID" value="XM_021466810.3"/>
</dbReference>
<dbReference type="InterPro" id="IPR039671">
    <property type="entry name" value="THEMIS"/>
</dbReference>
<dbReference type="PaxDb" id="7955-ENSDARP00000076379"/>
<dbReference type="AGR" id="ZFIN:ZDB-GENE-110411-89"/>
<name>A0ACD6B6D4_DANRE</name>
<dbReference type="GO" id="GO:0050852">
    <property type="term" value="P:T cell receptor signaling pathway"/>
    <property type="evidence" value="ECO:0000318"/>
    <property type="project" value="GO_Central"/>
</dbReference>
<accession>A0ACD6B6D4</accession>
<dbReference type="Proteomes" id="UP000000437">
    <property type="component" value="Chromosome 16"/>
</dbReference>
<keyword evidence="1" id="KW-1185">Reference proteome</keyword>
<dbReference type="OMA" id="RPEYEVQ"/>
<protein>
    <submittedName>
        <fullName evidence="2">Protein THEMIS2 isoform X1</fullName>
    </submittedName>
</protein>
<dbReference type="Bgee" id="ENSDARG00000058964">
    <property type="expression patterns" value="Expressed in granulocyte and 16 other cell types or tissues"/>
</dbReference>
<sequence length="689" mass="77491">MGDLQSLQAFINCLDQRSLPRILQVCSGVYFQGSVYEISGSEVCLSTGDLVKIIGLELLSVSCEDVNTGDSFVLPIHYTGNFRLVAEDLPYNTVEELVGLCPVGVDACGSFTFRSTQELIVDNFTLAPDEHLTLLSVEVSEDGERLARCQVLGHNMAYAELLLPLSLKGEFYECEDERGYFLQEIMSSARLSCRRFCNTNTKSSGGLLMFSPVYEISAIMHLRKNIVKFPSTLEVDVQDVTDQFQDLVFITPLSLPEVVSQPKESFPTMAEILEAPEGNQYFSCSWFGGLQKGKSLILHECHQKTMILASTPKGKKGKQYFMISDDYGGRMRRRAREFGSVYELYLASSQSPGLKVSVSRDYEADEDEGMPALGVGENLEVLGMSLMDRLKPGAAEKVESLICKRTHEVDDDDDDDEDDSEEISMPLFMAGHFVEKLSDNKKYRLNDLVSGSLPVDVKVVTRDKDLEKDPLMGLPALKLEETFTETTVLTSLPHNPDWCFELPVRWLQMSVCFTSDDLPWSRPPELHVETVTEMTEKFYYEYHKLIGKTEEPPPRPPKRKKSSCDANKKVQSLPSLGSSVSKQLDKLSLGPKVEKRSVPPPPQDEQTLHQPPPLLPRKSISLAESSSMPNMYVKSPRMSHKSGTFTDYIQILVVLNKMYTLTFSYLPLIKQRRDFLTRIMTTSLSRTHL</sequence>
<dbReference type="GeneTree" id="ENSGT00530000063770"/>
<dbReference type="Pfam" id="PF12736">
    <property type="entry name" value="CABIT"/>
    <property type="match status" value="2"/>
</dbReference>
<dbReference type="ZFIN" id="ZDB-GENE-110411-89">
    <property type="gene designation" value="themis2"/>
</dbReference>
<dbReference type="PANTHER" id="PTHR15215">
    <property type="entry name" value="CABIT DOMAIN-CONTAINING PROTEIN"/>
    <property type="match status" value="1"/>
</dbReference>
<dbReference type="InterPro" id="IPR025946">
    <property type="entry name" value="CABIT_dom"/>
</dbReference>
<evidence type="ECO:0000313" key="1">
    <source>
        <dbReference type="Proteomes" id="UP000000437"/>
    </source>
</evidence>
<dbReference type="PANTHER" id="PTHR15215:SF2">
    <property type="entry name" value="PROTEIN THEMIS2"/>
    <property type="match status" value="1"/>
</dbReference>
<dbReference type="GO" id="GO:0005737">
    <property type="term" value="C:cytoplasm"/>
    <property type="evidence" value="ECO:0000318"/>
    <property type="project" value="GO_Central"/>
</dbReference>
<organism evidence="1 2">
    <name type="scientific">Danio rerio</name>
    <name type="common">Zebrafish</name>
    <name type="synonym">Brachydanio rerio</name>
    <dbReference type="NCBI Taxonomy" id="7955"/>
    <lineage>
        <taxon>Eukaryota</taxon>
        <taxon>Metazoa</taxon>
        <taxon>Chordata</taxon>
        <taxon>Craniata</taxon>
        <taxon>Vertebrata</taxon>
        <taxon>Euteleostomi</taxon>
        <taxon>Actinopterygii</taxon>
        <taxon>Neopterygii</taxon>
        <taxon>Teleostei</taxon>
        <taxon>Ostariophysi</taxon>
        <taxon>Cypriniformes</taxon>
        <taxon>Danionidae</taxon>
        <taxon>Danioninae</taxon>
        <taxon>Danio</taxon>
    </lineage>
</organism>
<reference evidence="2" key="1">
    <citation type="submission" date="2025-08" db="UniProtKB">
        <authorList>
            <consortium name="RefSeq"/>
        </authorList>
    </citation>
    <scope>IDENTIFICATION</scope>
    <source>
        <strain evidence="2">Tuebingen</strain>
        <tissue evidence="2">Fibroblasts and whole tissue</tissue>
    </source>
</reference>
<proteinExistence type="predicted"/>
<evidence type="ECO:0000313" key="3">
    <source>
        <dbReference type="ZFIN" id="ZDB-GENE-110411-89"/>
    </source>
</evidence>